<dbReference type="Proteomes" id="UP000194948">
    <property type="component" value="Chromosome"/>
</dbReference>
<dbReference type="InterPro" id="IPR008914">
    <property type="entry name" value="PEBP"/>
</dbReference>
<reference evidence="1" key="2">
    <citation type="submission" date="2024-03" db="EMBL/GenBank/DDBJ databases">
        <title>The Genome Sequence of Enterococcus sp. DIV0205d.</title>
        <authorList>
            <consortium name="The Broad Institute Genomics Platform"/>
            <consortium name="The Broad Institute Microbial Omics Core"/>
            <consortium name="The Broad Institute Genomic Center for Infectious Diseases"/>
            <person name="Earl A."/>
            <person name="Manson A."/>
            <person name="Gilmore M."/>
            <person name="Schwartman J."/>
            <person name="Shea T."/>
            <person name="Abouelleil A."/>
            <person name="Cao P."/>
            <person name="Chapman S."/>
            <person name="Cusick C."/>
            <person name="Young S."/>
            <person name="Neafsey D."/>
            <person name="Nusbaum C."/>
            <person name="Birren B."/>
        </authorList>
    </citation>
    <scope>NUCLEOTIDE SEQUENCE</scope>
    <source>
        <strain evidence="1">7F3_DIV0205</strain>
    </source>
</reference>
<dbReference type="InterPro" id="IPR036610">
    <property type="entry name" value="PEBP-like_sf"/>
</dbReference>
<dbReference type="RefSeq" id="WP_212637423.1">
    <property type="nucleotide sequence ID" value="NZ_CP147244.1"/>
</dbReference>
<dbReference type="InterPro" id="IPR005247">
    <property type="entry name" value="YbhB_YbcL/LppC-like"/>
</dbReference>
<sequence length="96" mass="10603">MNISSSAIENGYFLDSYGGHGTKFNENGMPTYSIPFKIENAPENTKSYAVILYDIDAFAATKGFPWIHWVISDLTRAELSANESQTALDFTQGINS</sequence>
<evidence type="ECO:0000313" key="1">
    <source>
        <dbReference type="EMBL" id="WYK01111.1"/>
    </source>
</evidence>
<evidence type="ECO:0000313" key="2">
    <source>
        <dbReference type="Proteomes" id="UP000194948"/>
    </source>
</evidence>
<proteinExistence type="predicted"/>
<evidence type="ECO:0008006" key="3">
    <source>
        <dbReference type="Google" id="ProtNLM"/>
    </source>
</evidence>
<reference evidence="1" key="1">
    <citation type="submission" date="2017-05" db="EMBL/GenBank/DDBJ databases">
        <authorList>
            <consortium name="The Broad Institute Genomics Platform"/>
            <consortium name="The Broad Institute Genomic Center for Infectious Diseases"/>
            <person name="Earl A."/>
            <person name="Manson A."/>
            <person name="Schwartman J."/>
            <person name="Gilmore M."/>
            <person name="Abouelleil A."/>
            <person name="Cao P."/>
            <person name="Chapman S."/>
            <person name="Cusick C."/>
            <person name="Shea T."/>
            <person name="Young S."/>
            <person name="Neafsey D."/>
            <person name="Nusbaum C."/>
            <person name="Birren B."/>
        </authorList>
    </citation>
    <scope>NUCLEOTIDE SEQUENCE</scope>
    <source>
        <strain evidence="1">7F3_DIV0205</strain>
    </source>
</reference>
<keyword evidence="2" id="KW-1185">Reference proteome</keyword>
<name>A0AAQ3WBQ6_9ENTE</name>
<dbReference type="CDD" id="cd00865">
    <property type="entry name" value="PEBP_bact_arch"/>
    <property type="match status" value="1"/>
</dbReference>
<dbReference type="EMBL" id="CP147244">
    <property type="protein sequence ID" value="WYK01111.1"/>
    <property type="molecule type" value="Genomic_DNA"/>
</dbReference>
<organism evidence="1 2">
    <name type="scientific">Candidatus Enterococcus palustris</name>
    <dbReference type="NCBI Taxonomy" id="1834189"/>
    <lineage>
        <taxon>Bacteria</taxon>
        <taxon>Bacillati</taxon>
        <taxon>Bacillota</taxon>
        <taxon>Bacilli</taxon>
        <taxon>Lactobacillales</taxon>
        <taxon>Enterococcaceae</taxon>
        <taxon>Enterococcus</taxon>
    </lineage>
</organism>
<dbReference type="Gene3D" id="3.90.280.10">
    <property type="entry name" value="PEBP-like"/>
    <property type="match status" value="1"/>
</dbReference>
<dbReference type="Pfam" id="PF01161">
    <property type="entry name" value="PBP"/>
    <property type="match status" value="1"/>
</dbReference>
<gene>
    <name evidence="1" type="ORF">A5821_002237</name>
</gene>
<protein>
    <recommendedName>
        <fullName evidence="3">YbhB/YbcL family Raf kinase inhibitor-like protein</fullName>
    </recommendedName>
</protein>
<dbReference type="SUPFAM" id="SSF49777">
    <property type="entry name" value="PEBP-like"/>
    <property type="match status" value="1"/>
</dbReference>
<accession>A0AAQ3WBQ6</accession>
<dbReference type="AlphaFoldDB" id="A0AAQ3WBQ6"/>